<name>A0A9W8LEC8_9FUNG</name>
<evidence type="ECO:0000256" key="5">
    <source>
        <dbReference type="ARBA" id="ARBA00023239"/>
    </source>
</evidence>
<dbReference type="PANTHER" id="PTHR45677">
    <property type="entry name" value="GLUTAMATE DECARBOXYLASE-RELATED"/>
    <property type="match status" value="1"/>
</dbReference>
<dbReference type="GO" id="GO:0030170">
    <property type="term" value="F:pyridoxal phosphate binding"/>
    <property type="evidence" value="ECO:0007669"/>
    <property type="project" value="InterPro"/>
</dbReference>
<evidence type="ECO:0000256" key="4">
    <source>
        <dbReference type="ARBA" id="ARBA00022898"/>
    </source>
</evidence>
<dbReference type="OrthoDB" id="392571at2759"/>
<dbReference type="AlphaFoldDB" id="A0A9W8LEC8"/>
<dbReference type="InterPro" id="IPR021115">
    <property type="entry name" value="Pyridoxal-P_BS"/>
</dbReference>
<evidence type="ECO:0000313" key="8">
    <source>
        <dbReference type="EMBL" id="KAJ2756849.1"/>
    </source>
</evidence>
<dbReference type="InterPro" id="IPR015421">
    <property type="entry name" value="PyrdxlP-dep_Trfase_major"/>
</dbReference>
<reference evidence="8" key="1">
    <citation type="submission" date="2022-07" db="EMBL/GenBank/DDBJ databases">
        <title>Phylogenomic reconstructions and comparative analyses of Kickxellomycotina fungi.</title>
        <authorList>
            <person name="Reynolds N.K."/>
            <person name="Stajich J.E."/>
            <person name="Barry K."/>
            <person name="Grigoriev I.V."/>
            <person name="Crous P."/>
            <person name="Smith M.E."/>
        </authorList>
    </citation>
    <scope>NUCLEOTIDE SEQUENCE</scope>
    <source>
        <strain evidence="8">BCRC 34297</strain>
    </source>
</reference>
<evidence type="ECO:0000256" key="7">
    <source>
        <dbReference type="RuleBase" id="RU000382"/>
    </source>
</evidence>
<dbReference type="GO" id="GO:0005737">
    <property type="term" value="C:cytoplasm"/>
    <property type="evidence" value="ECO:0007669"/>
    <property type="project" value="TreeGrafter"/>
</dbReference>
<dbReference type="InterPro" id="IPR015424">
    <property type="entry name" value="PyrdxlP-dep_Trfase"/>
</dbReference>
<proteinExistence type="inferred from homology"/>
<dbReference type="PANTHER" id="PTHR45677:SF8">
    <property type="entry name" value="CYSTEINE SULFINIC ACID DECARBOXYLASE"/>
    <property type="match status" value="1"/>
</dbReference>
<protein>
    <submittedName>
        <fullName evidence="8">Glutamate decarboxylase 2</fullName>
        <ecNumber evidence="8">4.1.1.15</ecNumber>
    </submittedName>
</protein>
<dbReference type="GO" id="GO:0019752">
    <property type="term" value="P:carboxylic acid metabolic process"/>
    <property type="evidence" value="ECO:0007669"/>
    <property type="project" value="InterPro"/>
</dbReference>
<evidence type="ECO:0000256" key="1">
    <source>
        <dbReference type="ARBA" id="ARBA00001933"/>
    </source>
</evidence>
<dbReference type="InterPro" id="IPR002129">
    <property type="entry name" value="PyrdxlP-dep_de-COase"/>
</dbReference>
<dbReference type="EMBL" id="JANBUH010000014">
    <property type="protein sequence ID" value="KAJ2756849.1"/>
    <property type="molecule type" value="Genomic_DNA"/>
</dbReference>
<gene>
    <name evidence="8" type="primary">GAD2</name>
    <name evidence="8" type="ORF">GGI19_000504</name>
</gene>
<dbReference type="SUPFAM" id="SSF53383">
    <property type="entry name" value="PLP-dependent transferases"/>
    <property type="match status" value="1"/>
</dbReference>
<dbReference type="Gene3D" id="3.40.640.10">
    <property type="entry name" value="Type I PLP-dependent aspartate aminotransferase-like (Major domain)"/>
    <property type="match status" value="1"/>
</dbReference>
<keyword evidence="9" id="KW-1185">Reference proteome</keyword>
<dbReference type="EC" id="4.1.1.15" evidence="8"/>
<dbReference type="Pfam" id="PF00282">
    <property type="entry name" value="Pyridoxal_deC"/>
    <property type="match status" value="1"/>
</dbReference>
<organism evidence="8 9">
    <name type="scientific">Coemansia pectinata</name>
    <dbReference type="NCBI Taxonomy" id="1052879"/>
    <lineage>
        <taxon>Eukaryota</taxon>
        <taxon>Fungi</taxon>
        <taxon>Fungi incertae sedis</taxon>
        <taxon>Zoopagomycota</taxon>
        <taxon>Kickxellomycotina</taxon>
        <taxon>Kickxellomycetes</taxon>
        <taxon>Kickxellales</taxon>
        <taxon>Kickxellaceae</taxon>
        <taxon>Coemansia</taxon>
    </lineage>
</organism>
<keyword evidence="3" id="KW-0210">Decarboxylase</keyword>
<dbReference type="Gene3D" id="3.90.1150.170">
    <property type="match status" value="1"/>
</dbReference>
<accession>A0A9W8LEC8</accession>
<dbReference type="PROSITE" id="PS00392">
    <property type="entry name" value="DDC_GAD_HDC_YDC"/>
    <property type="match status" value="1"/>
</dbReference>
<evidence type="ECO:0000256" key="3">
    <source>
        <dbReference type="ARBA" id="ARBA00022793"/>
    </source>
</evidence>
<dbReference type="Proteomes" id="UP001140011">
    <property type="component" value="Unassembled WGS sequence"/>
</dbReference>
<comment type="cofactor">
    <cofactor evidence="1 6 7">
        <name>pyridoxal 5'-phosphate</name>
        <dbReference type="ChEBI" id="CHEBI:597326"/>
    </cofactor>
</comment>
<comment type="similarity">
    <text evidence="2 7">Belongs to the group II decarboxylase family.</text>
</comment>
<evidence type="ECO:0000313" key="9">
    <source>
        <dbReference type="Proteomes" id="UP001140011"/>
    </source>
</evidence>
<evidence type="ECO:0000256" key="6">
    <source>
        <dbReference type="PIRSR" id="PIRSR602129-50"/>
    </source>
</evidence>
<comment type="caution">
    <text evidence="8">The sequence shown here is derived from an EMBL/GenBank/DDBJ whole genome shotgun (WGS) entry which is preliminary data.</text>
</comment>
<sequence length="508" mass="54802">MESTVPCKVADELEELLREASQVFSDYVRSSRDPQAPVIPRIEKLNLTIPEEDGMGAAGIWDDIQTICGAATNTWSERFLYKLYASPTPIGVVGEALVGLLNNNAHVFQASPIGALIEDKVGRQLAELAKFPADTAAGLTFPGGSYSNMHALMVARNRRFPELKRGGFAGAMAGGEWRRPMIFTSAHAHYSIEKAAVAAGIGLDNVVSVPTDAAGRMDSHALRVLVEQAIANGGAPFFVNATAGTTVLGAFDPIDEIAVVCADHGLWLHVDGSWGGPLALFSSDEELGRYRVDRADSFTVNPHKLMGVPLQCSFLLMRDGLAPMREALGLGASYLFHGGSPDVLDDVGDATMGCGRRPDAIKLWLAWRYHGTQYYRRRLAAARRLALDFADMVSARPPTALGCWRLVARPQSTCVCFWFVPGQPHSAPLPSWGHATRLLCARLNSLGHVLVDYATVDLPAGPLPTFFRLPLNSPHVTKETLASVLAAIEQTAQALTEEDPRCFVADSS</sequence>
<dbReference type="GO" id="GO:0004351">
    <property type="term" value="F:glutamate decarboxylase activity"/>
    <property type="evidence" value="ECO:0007669"/>
    <property type="project" value="UniProtKB-EC"/>
</dbReference>
<evidence type="ECO:0000256" key="2">
    <source>
        <dbReference type="ARBA" id="ARBA00009533"/>
    </source>
</evidence>
<keyword evidence="4 6" id="KW-0663">Pyridoxal phosphate</keyword>
<keyword evidence="5 7" id="KW-0456">Lyase</keyword>
<feature type="modified residue" description="N6-(pyridoxal phosphate)lysine" evidence="6">
    <location>
        <position position="304"/>
    </location>
</feature>